<dbReference type="Gene3D" id="3.55.50.30">
    <property type="match status" value="1"/>
</dbReference>
<dbReference type="RefSeq" id="WP_048643946.1">
    <property type="nucleotide sequence ID" value="NZ_CP012040.1"/>
</dbReference>
<evidence type="ECO:0000313" key="5">
    <source>
        <dbReference type="Proteomes" id="UP000036520"/>
    </source>
</evidence>
<feature type="domain" description="Protein FecR C-terminal" evidence="3">
    <location>
        <begin position="247"/>
        <end position="313"/>
    </location>
</feature>
<name>A0A0H4PZQ3_9BACT</name>
<dbReference type="PANTHER" id="PTHR30273">
    <property type="entry name" value="PERIPLASMIC SIGNAL SENSOR AND SIGMA FACTOR ACTIVATOR FECR-RELATED"/>
    <property type="match status" value="1"/>
</dbReference>
<keyword evidence="5" id="KW-1185">Reference proteome</keyword>
<feature type="domain" description="FecR protein" evidence="2">
    <location>
        <begin position="113"/>
        <end position="200"/>
    </location>
</feature>
<evidence type="ECO:0000313" key="4">
    <source>
        <dbReference type="EMBL" id="AKP53892.1"/>
    </source>
</evidence>
<keyword evidence="1" id="KW-0472">Membrane</keyword>
<evidence type="ECO:0000259" key="3">
    <source>
        <dbReference type="Pfam" id="PF16344"/>
    </source>
</evidence>
<reference evidence="4 5" key="1">
    <citation type="submission" date="2015-07" db="EMBL/GenBank/DDBJ databases">
        <authorList>
            <person name="Kim K.M."/>
        </authorList>
    </citation>
    <scope>NUCLEOTIDE SEQUENCE [LARGE SCALE GENOMIC DNA]</scope>
    <source>
        <strain evidence="4 5">KCTC 12363</strain>
    </source>
</reference>
<feature type="transmembrane region" description="Helical" evidence="1">
    <location>
        <begin position="69"/>
        <end position="87"/>
    </location>
</feature>
<protein>
    <submittedName>
        <fullName evidence="4">Putative anti-sigma factor</fullName>
    </submittedName>
</protein>
<dbReference type="AlphaFoldDB" id="A0A0H4PZQ3"/>
<dbReference type="InterPro" id="IPR006860">
    <property type="entry name" value="FecR"/>
</dbReference>
<accession>A0A0H4PZQ3</accession>
<dbReference type="InterPro" id="IPR012373">
    <property type="entry name" value="Ferrdict_sens_TM"/>
</dbReference>
<dbReference type="STRING" id="320787.CA2015_4556"/>
<dbReference type="OrthoDB" id="1452822at2"/>
<dbReference type="EMBL" id="CP012040">
    <property type="protein sequence ID" value="AKP53892.1"/>
    <property type="molecule type" value="Genomic_DNA"/>
</dbReference>
<dbReference type="PIRSF" id="PIRSF018266">
    <property type="entry name" value="FecR"/>
    <property type="match status" value="1"/>
</dbReference>
<keyword evidence="1" id="KW-0812">Transmembrane</keyword>
<dbReference type="Pfam" id="PF16344">
    <property type="entry name" value="FecR_C"/>
    <property type="match status" value="1"/>
</dbReference>
<dbReference type="Pfam" id="PF04773">
    <property type="entry name" value="FecR"/>
    <property type="match status" value="1"/>
</dbReference>
<gene>
    <name evidence="4" type="ORF">CA2015_4556</name>
</gene>
<evidence type="ECO:0000256" key="1">
    <source>
        <dbReference type="SAM" id="Phobius"/>
    </source>
</evidence>
<dbReference type="GO" id="GO:0016989">
    <property type="term" value="F:sigma factor antagonist activity"/>
    <property type="evidence" value="ECO:0007669"/>
    <property type="project" value="TreeGrafter"/>
</dbReference>
<dbReference type="InterPro" id="IPR032508">
    <property type="entry name" value="FecR_C"/>
</dbReference>
<evidence type="ECO:0000259" key="2">
    <source>
        <dbReference type="Pfam" id="PF04773"/>
    </source>
</evidence>
<sequence length="320" mass="36347">MNIPNHILHLIKKELEDKLSSEERVILNHWYEGLDVSKEALLDTRKEDNLNILKAKIKPQPHPKMDFRWIGWAAVFLVIFLGVVEVYNFKNKDLPIEETLVEERFEEFINPRGVRRKLTLADGSIIHLNGDSKVKINKQFSTNRKVFLEGEAFFEVAKDPDYPFVVVTDGLETSVLGTAFTVSAYKGKAQTVAVKEGKVKVKEASDQASKDDNFLIANEQLTYKPESGIGSKVKINPDLKFAWVNGKIIFNQTPINEVFLTLSNWYGLESVELSDKNMKCLVTGSYTRMTLEDIMESIKYATGIAYEINGKHLKVKKGNC</sequence>
<keyword evidence="1" id="KW-1133">Transmembrane helix</keyword>
<dbReference type="KEGG" id="camu:CA2015_4556"/>
<dbReference type="Proteomes" id="UP000036520">
    <property type="component" value="Chromosome"/>
</dbReference>
<dbReference type="PANTHER" id="PTHR30273:SF2">
    <property type="entry name" value="PROTEIN FECR"/>
    <property type="match status" value="1"/>
</dbReference>
<organism evidence="4 5">
    <name type="scientific">Cyclobacterium amurskyense</name>
    <dbReference type="NCBI Taxonomy" id="320787"/>
    <lineage>
        <taxon>Bacteria</taxon>
        <taxon>Pseudomonadati</taxon>
        <taxon>Bacteroidota</taxon>
        <taxon>Cytophagia</taxon>
        <taxon>Cytophagales</taxon>
        <taxon>Cyclobacteriaceae</taxon>
        <taxon>Cyclobacterium</taxon>
    </lineage>
</organism>
<proteinExistence type="predicted"/>
<dbReference type="Gene3D" id="2.60.120.1440">
    <property type="match status" value="1"/>
</dbReference>